<organism evidence="2 3">
    <name type="scientific">Romeriopsis navalis LEGE 11480</name>
    <dbReference type="NCBI Taxonomy" id="2777977"/>
    <lineage>
        <taxon>Bacteria</taxon>
        <taxon>Bacillati</taxon>
        <taxon>Cyanobacteriota</taxon>
        <taxon>Cyanophyceae</taxon>
        <taxon>Leptolyngbyales</taxon>
        <taxon>Leptolyngbyaceae</taxon>
        <taxon>Romeriopsis</taxon>
        <taxon>Romeriopsis navalis</taxon>
    </lineage>
</organism>
<feature type="compositionally biased region" description="Low complexity" evidence="1">
    <location>
        <begin position="1"/>
        <end position="22"/>
    </location>
</feature>
<feature type="compositionally biased region" description="Polar residues" evidence="1">
    <location>
        <begin position="152"/>
        <end position="170"/>
    </location>
</feature>
<evidence type="ECO:0000256" key="1">
    <source>
        <dbReference type="SAM" id="MobiDB-lite"/>
    </source>
</evidence>
<feature type="compositionally biased region" description="Acidic residues" evidence="1">
    <location>
        <begin position="132"/>
        <end position="151"/>
    </location>
</feature>
<dbReference type="EMBL" id="JADEXQ010000065">
    <property type="protein sequence ID" value="MBE9031486.1"/>
    <property type="molecule type" value="Genomic_DNA"/>
</dbReference>
<sequence length="1032" mass="109630">MATPISSQSSSPPPLGIQQPLLPATPLGQNMLQPKFLTPLGARPLGVIKPSIFNSGMISAKLDAAAPFQDSPFFDPPIKSPSTDRSATRSIQRLEEVDNSDAAEPGLNQDDSTAPDVSAVFDTSFIQREADSNADIEESEPAANQDTDEEPTQTPTSELVSREASPTQSNESEESAPAIQAKLEDSEADMPVSARDASETVSRSPESSDEEMPGVTSEIQQVALPAKETAKSDQDGGQDKMVLQRQVDAVSEVPVRLDSGNIESSEDIQPQQEEVPNSEDTSPEQVARSSETESSEDGMSDGDAASMVQSKPDDTDEMQSDDRSQSETVSRSVQSDDDTSDTDTVDSPAVQAIPTEDSESGNEMPLEDNASVSETVSRSIESDDGSSDADTDLAESSTVQAVSAEDSKDIARNPENTPYAVLPALQRDEDAAEIVTGPEATIQNRVDDAASAGPDDETIQPVSDVSRDHGGEIEQGPDAQLKPDDETTESTNNNVQANAVEPNSPISDTGEDTPQNDVNEVQVVQQAAESSIVQAEPATSELSSEEDNAASTEVQKAPVAVVDEAPQAETVDEPPASETQPEVMAVADESDDRLPDMQADASVAPSESSPEVQKSVEPTVSRNADDESDDSVVASEPPEVMQVADEESEDIQREVASAPVEDGEDAMPIAKMPTGAEVGESDAAPETAPPSYEPIVQQAVVETDEPSDRDVSTEQIQTQLTETLSEHAAETPQQSETDGMAVSEKNAPDISTALQTGEQASDVVQRESEDDQAQPEMPGDNINRHPTEISAVNVSDTASEGPVDNVDEAVQTATEAHEEVQRRAMKPSIEATSPSPPPPHINPGVIGQSDDDEPVQRSAKDISQQDLVAETLARSPVFPPASHASASSPRESGTAAPSEWGSIGDLLQQSSVDETQAIPADPSVSQRLQRVAVEQPLTDGYRQLDLTPAPVQRVADMVQRSTDEMLPDDGGADAGMMTLPDEEAGQDSEVKQPEASPEQLERLAQEIYRLLRQRLVADRERSGSGYSGRLPW</sequence>
<name>A0A928Z3G1_9CYAN</name>
<protein>
    <submittedName>
        <fullName evidence="2">Uncharacterized protein</fullName>
    </submittedName>
</protein>
<proteinExistence type="predicted"/>
<accession>A0A928Z3G1</accession>
<reference evidence="2" key="1">
    <citation type="submission" date="2020-10" db="EMBL/GenBank/DDBJ databases">
        <authorList>
            <person name="Castelo-Branco R."/>
            <person name="Eusebio N."/>
            <person name="Adriana R."/>
            <person name="Vieira A."/>
            <person name="Brugerolle De Fraissinette N."/>
            <person name="Rezende De Castro R."/>
            <person name="Schneider M.P."/>
            <person name="Vasconcelos V."/>
            <person name="Leao P.N."/>
        </authorList>
    </citation>
    <scope>NUCLEOTIDE SEQUENCE</scope>
    <source>
        <strain evidence="2">LEGE 11480</strain>
    </source>
</reference>
<evidence type="ECO:0000313" key="2">
    <source>
        <dbReference type="EMBL" id="MBE9031486.1"/>
    </source>
</evidence>
<dbReference type="Proteomes" id="UP000625316">
    <property type="component" value="Unassembled WGS sequence"/>
</dbReference>
<feature type="region of interest" description="Disordered" evidence="1">
    <location>
        <begin position="67"/>
        <end position="667"/>
    </location>
</feature>
<feature type="compositionally biased region" description="Acidic residues" evidence="1">
    <location>
        <begin position="382"/>
        <end position="393"/>
    </location>
</feature>
<feature type="compositionally biased region" description="Polar residues" evidence="1">
    <location>
        <begin position="370"/>
        <end position="379"/>
    </location>
</feature>
<feature type="region of interest" description="Disordered" evidence="1">
    <location>
        <begin position="701"/>
        <end position="948"/>
    </location>
</feature>
<feature type="compositionally biased region" description="Polar residues" evidence="1">
    <location>
        <begin position="80"/>
        <end position="91"/>
    </location>
</feature>
<feature type="compositionally biased region" description="Low complexity" evidence="1">
    <location>
        <begin position="515"/>
        <end position="536"/>
    </location>
</feature>
<comment type="caution">
    <text evidence="2">The sequence shown here is derived from an EMBL/GenBank/DDBJ whole genome shotgun (WGS) entry which is preliminary data.</text>
</comment>
<feature type="region of interest" description="Disordered" evidence="1">
    <location>
        <begin position="962"/>
        <end position="1000"/>
    </location>
</feature>
<feature type="compositionally biased region" description="Low complexity" evidence="1">
    <location>
        <begin position="713"/>
        <end position="723"/>
    </location>
</feature>
<evidence type="ECO:0000313" key="3">
    <source>
        <dbReference type="Proteomes" id="UP000625316"/>
    </source>
</evidence>
<feature type="compositionally biased region" description="Low complexity" evidence="1">
    <location>
        <begin position="880"/>
        <end position="892"/>
    </location>
</feature>
<feature type="compositionally biased region" description="Acidic residues" evidence="1">
    <location>
        <begin position="335"/>
        <end position="344"/>
    </location>
</feature>
<keyword evidence="3" id="KW-1185">Reference proteome</keyword>
<feature type="compositionally biased region" description="Polar residues" evidence="1">
    <location>
        <begin position="605"/>
        <end position="622"/>
    </location>
</feature>
<feature type="compositionally biased region" description="Basic and acidic residues" evidence="1">
    <location>
        <begin position="228"/>
        <end position="238"/>
    </location>
</feature>
<dbReference type="RefSeq" id="WP_264326314.1">
    <property type="nucleotide sequence ID" value="NZ_JADEXQ010000065.1"/>
</dbReference>
<dbReference type="AlphaFoldDB" id="A0A928Z3G1"/>
<gene>
    <name evidence="2" type="ORF">IQ266_17270</name>
</gene>
<feature type="compositionally biased region" description="Polar residues" evidence="1">
    <location>
        <begin position="261"/>
        <end position="289"/>
    </location>
</feature>
<feature type="region of interest" description="Disordered" evidence="1">
    <location>
        <begin position="1"/>
        <end position="29"/>
    </location>
</feature>